<reference evidence="6" key="3">
    <citation type="submission" date="2025-04" db="UniProtKB">
        <authorList>
            <consortium name="RefSeq"/>
        </authorList>
    </citation>
    <scope>IDENTIFICATION</scope>
    <source>
        <strain evidence="6">CBS 781.70</strain>
    </source>
</reference>
<dbReference type="GO" id="GO:0046872">
    <property type="term" value="F:metal ion binding"/>
    <property type="evidence" value="ECO:0007669"/>
    <property type="project" value="InterPro"/>
</dbReference>
<keyword evidence="1" id="KW-0175">Coiled coil</keyword>
<dbReference type="InterPro" id="IPR055555">
    <property type="entry name" value="PA-PLA1_DUF7131"/>
</dbReference>
<protein>
    <recommendedName>
        <fullName evidence="3">DDHD domain-containing protein</fullName>
    </recommendedName>
</protein>
<dbReference type="GO" id="GO:0005737">
    <property type="term" value="C:cytoplasm"/>
    <property type="evidence" value="ECO:0007669"/>
    <property type="project" value="TreeGrafter"/>
</dbReference>
<dbReference type="InterPro" id="IPR057826">
    <property type="entry name" value="WWE_C20G8.02"/>
</dbReference>
<dbReference type="AlphaFoldDB" id="A0A6G1FYQ5"/>
<feature type="compositionally biased region" description="Polar residues" evidence="2">
    <location>
        <begin position="834"/>
        <end position="846"/>
    </location>
</feature>
<dbReference type="SMART" id="SM01127">
    <property type="entry name" value="DDHD"/>
    <property type="match status" value="1"/>
</dbReference>
<dbReference type="InterPro" id="IPR058055">
    <property type="entry name" value="PA-PLA1"/>
</dbReference>
<evidence type="ECO:0000313" key="4">
    <source>
        <dbReference type="EMBL" id="KAF1810914.1"/>
    </source>
</evidence>
<feature type="compositionally biased region" description="Polar residues" evidence="2">
    <location>
        <begin position="23"/>
        <end position="42"/>
    </location>
</feature>
<dbReference type="GO" id="GO:0004620">
    <property type="term" value="F:phospholipase activity"/>
    <property type="evidence" value="ECO:0007669"/>
    <property type="project" value="TreeGrafter"/>
</dbReference>
<dbReference type="PROSITE" id="PS51043">
    <property type="entry name" value="DDHD"/>
    <property type="match status" value="1"/>
</dbReference>
<reference evidence="6" key="2">
    <citation type="submission" date="2020-04" db="EMBL/GenBank/DDBJ databases">
        <authorList>
            <consortium name="NCBI Genome Project"/>
        </authorList>
    </citation>
    <scope>NUCLEOTIDE SEQUENCE</scope>
    <source>
        <strain evidence="6">CBS 781.70</strain>
    </source>
</reference>
<feature type="region of interest" description="Disordered" evidence="2">
    <location>
        <begin position="639"/>
        <end position="659"/>
    </location>
</feature>
<name>A0A6G1FYQ5_9PEZI</name>
<feature type="region of interest" description="Disordered" evidence="2">
    <location>
        <begin position="23"/>
        <end position="58"/>
    </location>
</feature>
<feature type="region of interest" description="Disordered" evidence="2">
    <location>
        <begin position="833"/>
        <end position="894"/>
    </location>
</feature>
<sequence length="1030" mass="114523">MATPPKDRPTSASYIPASLMQLSPWGSKSATPKPQAQTSSEGAVQAGEPQAQGLQKGGDHIVNRLHWLSRKVYPEDCPLLTAQWYHAVDAPKRKPFTTEPAPNEKPQVPKKYTPFSASDSRSIEASFQRLADEEETRTPGRLRSVSAENPNESPKGTVPVNEDYLFDVDIEKRELAPAYWLGPAYDVRRGSWFFVDSSGPRPCDENLATQLEQGYLKIAPWRTPLKKAATEKASSQTKLRPTSIRVEDGPLKNRGIRTNSDPPKKEEEVNNAKKEEAVAELQQNAGGENPASKRTVRLFGDHMKSVVTYEDAITAWIITDDFLVQLSSSVYERFAGGGHFAGTKVVRGYESALKKELKDPKDGKGGKDSSTQPASTEKPEVQPIETDISGDVAVEREENNKSPHEMRRENLQRQLSNLVTNPSVPANEEEAIRKQEEKEITNDYKMEDDEDQARPIEHLILVTHGIGQRLGLRLESVNFIQDVNTLRKTLKTVYNDSADLQALNSDLEKDLKNSRVQVLPICWRHLLDFPKQSLRHNREEHDLGESDYSEEEYPDLESITVDGVPAVRNLITDLALDILLYQSPAYKPHISRIVLQEVNRIYQLFKERNPTFRGKVSLAGHSLGSAIMFDILCAQKDDRAGRASQSTTPRRRRSTRDEERDRLLQLDFPVSDFFALGSPIGLFQMLKGRTIVGRSHPHARPSQTPFGVFDDPFLTSDLPETSTTSKSSAFHENTRSSPRVNRVFNVFHPTDPIAYRLEPLISPAMSTLKPQPLPYTKKGIFGAPASQGISGIGARVGQSVADYWTSFASNIASNLLNRSLGITADNAGKLGSHLPSSINPASQQADPKNPLNKIDPSAASSSEAKDQPQDQLKPLPKQKALKKPPSLKRAPTDGLTPEQALAAQMLERSVQEGEDGERPPTLIDSGMQTLYAGFQKQQLAVSIGVSDGADEKQQKSDMEEQARRLRKEEAKVRALNSNGRVDYSIQEGAFDISILASIASHLSYWSDEDVSHFMISQVLADQRFLKKQKE</sequence>
<feature type="compositionally biased region" description="Low complexity" evidence="2">
    <location>
        <begin position="869"/>
        <end position="878"/>
    </location>
</feature>
<evidence type="ECO:0000256" key="1">
    <source>
        <dbReference type="SAM" id="Coils"/>
    </source>
</evidence>
<dbReference type="Pfam" id="PF02862">
    <property type="entry name" value="DDHD"/>
    <property type="match status" value="1"/>
</dbReference>
<reference evidence="4 6" key="1">
    <citation type="submission" date="2020-01" db="EMBL/GenBank/DDBJ databases">
        <authorList>
            <consortium name="DOE Joint Genome Institute"/>
            <person name="Haridas S."/>
            <person name="Albert R."/>
            <person name="Binder M."/>
            <person name="Bloem J."/>
            <person name="Labutti K."/>
            <person name="Salamov A."/>
            <person name="Andreopoulos B."/>
            <person name="Baker S.E."/>
            <person name="Barry K."/>
            <person name="Bills G."/>
            <person name="Bluhm B.H."/>
            <person name="Cannon C."/>
            <person name="Castanera R."/>
            <person name="Culley D.E."/>
            <person name="Daum C."/>
            <person name="Ezra D."/>
            <person name="Gonzalez J.B."/>
            <person name="Henrissat B."/>
            <person name="Kuo A."/>
            <person name="Liang C."/>
            <person name="Lipzen A."/>
            <person name="Lutzoni F."/>
            <person name="Magnuson J."/>
            <person name="Mondo S."/>
            <person name="Nolan M."/>
            <person name="Ohm R."/>
            <person name="Pangilinan J."/>
            <person name="Park H.-J."/>
            <person name="Ramirez L."/>
            <person name="Alfaro M."/>
            <person name="Sun H."/>
            <person name="Tritt A."/>
            <person name="Yoshinaga Y."/>
            <person name="Zwiers L.-H."/>
            <person name="Turgeon B.G."/>
            <person name="Goodwin S.B."/>
            <person name="Spatafora J.W."/>
            <person name="Crous P.W."/>
            <person name="Grigoriev I.V."/>
        </authorList>
    </citation>
    <scope>NUCLEOTIDE SEQUENCE</scope>
    <source>
        <strain evidence="4 6">CBS 781.70</strain>
    </source>
</reference>
<evidence type="ECO:0000256" key="2">
    <source>
        <dbReference type="SAM" id="MobiDB-lite"/>
    </source>
</evidence>
<dbReference type="InterPro" id="IPR004177">
    <property type="entry name" value="DDHD_dom"/>
</dbReference>
<dbReference type="PANTHER" id="PTHR23509">
    <property type="entry name" value="PA-PL1 PHOSPHOLIPASE FAMILY"/>
    <property type="match status" value="1"/>
</dbReference>
<dbReference type="EMBL" id="ML975164">
    <property type="protein sequence ID" value="KAF1810914.1"/>
    <property type="molecule type" value="Genomic_DNA"/>
</dbReference>
<feature type="region of interest" description="Disordered" evidence="2">
    <location>
        <begin position="95"/>
        <end position="160"/>
    </location>
</feature>
<keyword evidence="5" id="KW-1185">Reference proteome</keyword>
<accession>A0A6G1FYQ5</accession>
<feature type="compositionally biased region" description="Polar residues" evidence="2">
    <location>
        <begin position="115"/>
        <end position="125"/>
    </location>
</feature>
<organism evidence="4">
    <name type="scientific">Eremomyces bilateralis CBS 781.70</name>
    <dbReference type="NCBI Taxonomy" id="1392243"/>
    <lineage>
        <taxon>Eukaryota</taxon>
        <taxon>Fungi</taxon>
        <taxon>Dikarya</taxon>
        <taxon>Ascomycota</taxon>
        <taxon>Pezizomycotina</taxon>
        <taxon>Dothideomycetes</taxon>
        <taxon>Dothideomycetes incertae sedis</taxon>
        <taxon>Eremomycetales</taxon>
        <taxon>Eremomycetaceae</taxon>
        <taxon>Eremomyces</taxon>
    </lineage>
</organism>
<dbReference type="PANTHER" id="PTHR23509:SF10">
    <property type="entry name" value="LD21067P"/>
    <property type="match status" value="1"/>
</dbReference>
<feature type="compositionally biased region" description="Basic and acidic residues" evidence="2">
    <location>
        <begin position="355"/>
        <end position="367"/>
    </location>
</feature>
<feature type="coiled-coil region" evidence="1">
    <location>
        <begin position="948"/>
        <end position="978"/>
    </location>
</feature>
<feature type="domain" description="DDHD" evidence="3">
    <location>
        <begin position="666"/>
        <end position="1020"/>
    </location>
</feature>
<feature type="compositionally biased region" description="Basic and acidic residues" evidence="2">
    <location>
        <begin position="262"/>
        <end position="272"/>
    </location>
</feature>
<gene>
    <name evidence="4 6" type="ORF">P152DRAFT_420341</name>
</gene>
<dbReference type="Pfam" id="PF23463">
    <property type="entry name" value="WWE_2"/>
    <property type="match status" value="1"/>
</dbReference>
<evidence type="ECO:0000313" key="6">
    <source>
        <dbReference type="RefSeq" id="XP_033532545.1"/>
    </source>
</evidence>
<feature type="compositionally biased region" description="Basic and acidic residues" evidence="2">
    <location>
        <begin position="393"/>
        <end position="407"/>
    </location>
</feature>
<dbReference type="Proteomes" id="UP000504638">
    <property type="component" value="Unplaced"/>
</dbReference>
<dbReference type="RefSeq" id="XP_033532545.1">
    <property type="nucleotide sequence ID" value="XM_033677148.1"/>
</dbReference>
<evidence type="ECO:0000259" key="3">
    <source>
        <dbReference type="PROSITE" id="PS51043"/>
    </source>
</evidence>
<evidence type="ECO:0000313" key="5">
    <source>
        <dbReference type="Proteomes" id="UP000504638"/>
    </source>
</evidence>
<proteinExistence type="predicted"/>
<feature type="region of interest" description="Disordered" evidence="2">
    <location>
        <begin position="355"/>
        <end position="407"/>
    </location>
</feature>
<dbReference type="GeneID" id="54417718"/>
<dbReference type="OrthoDB" id="431378at2759"/>
<feature type="region of interest" description="Disordered" evidence="2">
    <location>
        <begin position="247"/>
        <end position="272"/>
    </location>
</feature>
<dbReference type="Pfam" id="PF23465">
    <property type="entry name" value="DUF7131"/>
    <property type="match status" value="1"/>
</dbReference>